<dbReference type="InterPro" id="IPR029044">
    <property type="entry name" value="Nucleotide-diphossugar_trans"/>
</dbReference>
<dbReference type="InterPro" id="IPR050834">
    <property type="entry name" value="Glycosyltransf_2"/>
</dbReference>
<dbReference type="PANTHER" id="PTHR43685">
    <property type="entry name" value="GLYCOSYLTRANSFERASE"/>
    <property type="match status" value="1"/>
</dbReference>
<dbReference type="EMBL" id="SGXD01000001">
    <property type="protein sequence ID" value="RZS91288.1"/>
    <property type="molecule type" value="Genomic_DNA"/>
</dbReference>
<keyword evidence="6" id="KW-1185">Reference proteome</keyword>
<comment type="caution">
    <text evidence="5">The sequence shown here is derived from an EMBL/GenBank/DDBJ whole genome shotgun (WGS) entry which is preliminary data.</text>
</comment>
<sequence>MTASPRVSVLLPARNAAQWLGAAVGSILAQTLDDLELVVVDDGSTDATPEVLSAVADRRLRVVRRDGGEGVAAALDAGLEHVRAPLVARMDADDLALPGRLARQVPVLERDEGLVALGAQYDEVDAAGTPTGVRSTLPCGSPLVHWRLLLENPLAHPTVVVRRAALEAVGGYRLDRPGAEDHDLWLRLSPLGRLDNLPDSLLRYRRHPGSVTVGATEVGERTTASLVADALAERLHREPPAEAVAVLRGALDPRAAAPGSVVEAVGLLDDLLAASGAADAAVRSDAARRQVRLLRASARAGVLRPALAQLRELRRGELLRAGLGALAR</sequence>
<evidence type="ECO:0000313" key="6">
    <source>
        <dbReference type="Proteomes" id="UP000293638"/>
    </source>
</evidence>
<dbReference type="GO" id="GO:0016757">
    <property type="term" value="F:glycosyltransferase activity"/>
    <property type="evidence" value="ECO:0007669"/>
    <property type="project" value="UniProtKB-KW"/>
</dbReference>
<protein>
    <submittedName>
        <fullName evidence="5">Glycosyl transferase family 2</fullName>
    </submittedName>
</protein>
<dbReference type="SUPFAM" id="SSF53448">
    <property type="entry name" value="Nucleotide-diphospho-sugar transferases"/>
    <property type="match status" value="1"/>
</dbReference>
<feature type="domain" description="Glycosyltransferase 2-like" evidence="4">
    <location>
        <begin position="8"/>
        <end position="127"/>
    </location>
</feature>
<accession>A0A4Q7NWJ7</accession>
<evidence type="ECO:0000259" key="4">
    <source>
        <dbReference type="Pfam" id="PF00535"/>
    </source>
</evidence>
<name>A0A4Q7NWJ7_9ACTN</name>
<comment type="similarity">
    <text evidence="1">Belongs to the glycosyltransferase 2 family.</text>
</comment>
<keyword evidence="3 5" id="KW-0808">Transferase</keyword>
<proteinExistence type="inferred from homology"/>
<evidence type="ECO:0000256" key="2">
    <source>
        <dbReference type="ARBA" id="ARBA00022676"/>
    </source>
</evidence>
<reference evidence="5 6" key="1">
    <citation type="submission" date="2019-02" db="EMBL/GenBank/DDBJ databases">
        <title>Genomic Encyclopedia of Type Strains, Phase IV (KMG-IV): sequencing the most valuable type-strain genomes for metagenomic binning, comparative biology and taxonomic classification.</title>
        <authorList>
            <person name="Goeker M."/>
        </authorList>
    </citation>
    <scope>NUCLEOTIDE SEQUENCE [LARGE SCALE GENOMIC DNA]</scope>
    <source>
        <strain evidence="5 6">DSM 45622</strain>
    </source>
</reference>
<dbReference type="PANTHER" id="PTHR43685:SF5">
    <property type="entry name" value="GLYCOSYLTRANSFERASE EPSE-RELATED"/>
    <property type="match status" value="1"/>
</dbReference>
<dbReference type="Pfam" id="PF00535">
    <property type="entry name" value="Glycos_transf_2"/>
    <property type="match status" value="1"/>
</dbReference>
<evidence type="ECO:0000313" key="5">
    <source>
        <dbReference type="EMBL" id="RZS91288.1"/>
    </source>
</evidence>
<evidence type="ECO:0000256" key="1">
    <source>
        <dbReference type="ARBA" id="ARBA00006739"/>
    </source>
</evidence>
<dbReference type="AlphaFoldDB" id="A0A4Q7NWJ7"/>
<gene>
    <name evidence="5" type="ORF">EV189_0525</name>
</gene>
<dbReference type="RefSeq" id="WP_165400093.1">
    <property type="nucleotide sequence ID" value="NZ_SGXD01000001.1"/>
</dbReference>
<dbReference type="Proteomes" id="UP000293638">
    <property type="component" value="Unassembled WGS sequence"/>
</dbReference>
<dbReference type="Gene3D" id="3.90.550.10">
    <property type="entry name" value="Spore Coat Polysaccharide Biosynthesis Protein SpsA, Chain A"/>
    <property type="match status" value="1"/>
</dbReference>
<evidence type="ECO:0000256" key="3">
    <source>
        <dbReference type="ARBA" id="ARBA00022679"/>
    </source>
</evidence>
<dbReference type="InterPro" id="IPR001173">
    <property type="entry name" value="Glyco_trans_2-like"/>
</dbReference>
<organism evidence="5 6">
    <name type="scientific">Motilibacter rhizosphaerae</name>
    <dbReference type="NCBI Taxonomy" id="598652"/>
    <lineage>
        <taxon>Bacteria</taxon>
        <taxon>Bacillati</taxon>
        <taxon>Actinomycetota</taxon>
        <taxon>Actinomycetes</taxon>
        <taxon>Motilibacterales</taxon>
        <taxon>Motilibacteraceae</taxon>
        <taxon>Motilibacter</taxon>
    </lineage>
</organism>
<keyword evidence="2" id="KW-0328">Glycosyltransferase</keyword>